<dbReference type="Gene3D" id="3.30.70.1230">
    <property type="entry name" value="Nucleotide cyclase"/>
    <property type="match status" value="2"/>
</dbReference>
<proteinExistence type="predicted"/>
<feature type="transmembrane region" description="Helical" evidence="13">
    <location>
        <begin position="151"/>
        <end position="169"/>
    </location>
</feature>
<evidence type="ECO:0000256" key="10">
    <source>
        <dbReference type="ARBA" id="ARBA00023136"/>
    </source>
</evidence>
<evidence type="ECO:0000256" key="9">
    <source>
        <dbReference type="ARBA" id="ARBA00022989"/>
    </source>
</evidence>
<dbReference type="RefSeq" id="XP_016970905.1">
    <property type="nucleotide sequence ID" value="XM_017115416.1"/>
</dbReference>
<keyword evidence="11" id="KW-0456">Lyase</keyword>
<feature type="transmembrane region" description="Helical" evidence="13">
    <location>
        <begin position="619"/>
        <end position="638"/>
    </location>
</feature>
<dbReference type="CDD" id="cd07302">
    <property type="entry name" value="CHD"/>
    <property type="match status" value="2"/>
</dbReference>
<sequence length="1128" mass="129750">MNIGPRKSIRTTYRGTKLRPCRLDYNDERLWELSYLKAKCKELRLEEEYERYQVRLLISYLTVFYLLFIFVMGSLFVTLLLFVRPLEVIYFDLITWSLAFLLVLSLLSINLFEHFVNRHRWVMVLSSVLATYVLVFTDIAQNSYHHSQRSWPLNASFDVFVLCMIYMFMPIPSIMGAAVLATSVSIIYVVYFLHFLTLNPGFALRDSFGYDVMFVDILHYLGFNLMGIFFRIMNDTMVRASFLDRHQFIMEETWLRNALLQESMLVNSILPPQIAKPIQDSIKNKIIQAETGPDRFHLGGSRRKENFMAIQIHPDVSILYADVVNYTHLTTTLTVEELVKVLHDLYGRFDMAASHFRVQRIKFLGDCYYCVSGLARPDPDHASMAVSLGLAMIANIQEVRAERELDIDMRIGVHSGSLLAGVIGEAKLQFDIWGVDVDIANRLEATGKPGFVHVSGRTLSNLKATDYVIMQSTEKAQNDPMLKAMRTYLITGINRDSIRSMDGVLSGASLEIKTIDKERPTMANRISMSEELRAEFRKMPVGGIDFRLLCCCRKSRREIDQKGQIGIFCAAFKDSSLEWNYLHQPDFIFKSSMLLAWGIGCCLIYIQIVTNNFVCKECIVVDLFALFILTFMLCIAWYKKVCWWRNGRGESTIYGKHSCMIFKMFEKIQHSATLRITAYLLIIVCYYAVISLIILNCDRDQYELSYIESKLFHYEMDRDICFHPWAFTNMISLIIGMSYTFARIPFALKMVVSGCETIAFVLIVFFQYGFVFQHSATTTPYLKAEIAHCFRVCMMLVTLYAKERQAEFNTKINYKLNVDLHKKQKAADVTNQSIIILLNNILPSHVVDLYLNSIANHELYYENYQMVSVMFAMLINFQMDLPSLRVLNDIITEFDRLLTTYKEYYVVEKIKVVGCTYMAACGLDFNLASKIRNNNEFRNSSLQFELERVLNHRSSDDKNEIENNNDEVIFMMTTFALDLMRTLSACNKAYSNIHFDRALSSGEICIGISSGEIMAGVVGASQPHYDIWGNPVNMASRMESTGLPGHIQVTEESAKVLEEFDIKCIFRGLTFVKGRGEIPTYFVGIDENLKFISSKLVDRTSSRRFSVMSSLDPDDLEDDSSIEEEKNE</sequence>
<gene>
    <name evidence="17" type="primary">LOC108038582</name>
    <name evidence="15" type="synonym">108038582</name>
</gene>
<dbReference type="GO" id="GO:0009190">
    <property type="term" value="P:cyclic nucleotide biosynthetic process"/>
    <property type="evidence" value="ECO:0007669"/>
    <property type="project" value="InterPro"/>
</dbReference>
<feature type="transmembrane region" description="Helical" evidence="13">
    <location>
        <begin position="672"/>
        <end position="695"/>
    </location>
</feature>
<evidence type="ECO:0000256" key="11">
    <source>
        <dbReference type="ARBA" id="ARBA00023239"/>
    </source>
</evidence>
<evidence type="ECO:0000256" key="12">
    <source>
        <dbReference type="SAM" id="MobiDB-lite"/>
    </source>
</evidence>
<dbReference type="FunFam" id="3.30.70.1230:FF:000024">
    <property type="entry name" value="ACXA, isoform A"/>
    <property type="match status" value="1"/>
</dbReference>
<feature type="transmembrane region" description="Helical" evidence="13">
    <location>
        <begin position="57"/>
        <end position="82"/>
    </location>
</feature>
<dbReference type="Pfam" id="PF00211">
    <property type="entry name" value="Guanylate_cyc"/>
    <property type="match status" value="2"/>
</dbReference>
<evidence type="ECO:0000256" key="8">
    <source>
        <dbReference type="ARBA" id="ARBA00022842"/>
    </source>
</evidence>
<keyword evidence="8" id="KW-0460">Magnesium</keyword>
<keyword evidence="10 13" id="KW-0472">Membrane</keyword>
<name>A0A6P4DYW8_DRORH</name>
<evidence type="ECO:0000259" key="14">
    <source>
        <dbReference type="PROSITE" id="PS50125"/>
    </source>
</evidence>
<feature type="domain" description="Guanylate cyclase" evidence="14">
    <location>
        <begin position="868"/>
        <end position="1039"/>
    </location>
</feature>
<dbReference type="GO" id="GO:0046872">
    <property type="term" value="F:metal ion binding"/>
    <property type="evidence" value="ECO:0007669"/>
    <property type="project" value="UniProtKB-KW"/>
</dbReference>
<evidence type="ECO:0000256" key="5">
    <source>
        <dbReference type="ARBA" id="ARBA00022723"/>
    </source>
</evidence>
<dbReference type="EC" id="4.6.1.1" evidence="3"/>
<evidence type="ECO:0000256" key="13">
    <source>
        <dbReference type="SAM" id="Phobius"/>
    </source>
</evidence>
<reference evidence="16" key="1">
    <citation type="journal article" date="2021" name="Elife">
        <title>Highly contiguous assemblies of 101 drosophilid genomes.</title>
        <authorList>
            <person name="Kim B.Y."/>
            <person name="Wang J.R."/>
            <person name="Miller D.E."/>
            <person name="Barmina O."/>
            <person name="Delaney E."/>
            <person name="Thompson A."/>
            <person name="Comeault A.A."/>
            <person name="Peede D."/>
            <person name="D'Agostino E.R."/>
            <person name="Pelaez J."/>
            <person name="Aguilar J.M."/>
            <person name="Haji D."/>
            <person name="Matsunaga T."/>
            <person name="Armstrong E.E."/>
            <person name="Zych M."/>
            <person name="Ogawa Y."/>
            <person name="Stamenkovic-Radak M."/>
            <person name="Jelic M."/>
            <person name="Veselinovic M.S."/>
            <person name="Tanaskovic M."/>
            <person name="Eric P."/>
            <person name="Gao J.J."/>
            <person name="Katoh T.K."/>
            <person name="Toda M.J."/>
            <person name="Watabe H."/>
            <person name="Watada M."/>
            <person name="Davis J.S."/>
            <person name="Moyle L.C."/>
            <person name="Manoli G."/>
            <person name="Bertolini E."/>
            <person name="Kostal V."/>
            <person name="Hawley R.S."/>
            <person name="Takahashi A."/>
            <person name="Jones C.D."/>
            <person name="Price D.K."/>
            <person name="Whiteman N."/>
            <person name="Kopp A."/>
            <person name="Matute D.R."/>
            <person name="Petrov D.A."/>
        </authorList>
    </citation>
    <scope>NUCLEOTIDE SEQUENCE [LARGE SCALE GENOMIC DNA]</scope>
</reference>
<keyword evidence="7" id="KW-0067">ATP-binding</keyword>
<reference evidence="15" key="3">
    <citation type="submission" date="2025-05" db="UniProtKB">
        <authorList>
            <consortium name="EnsemblMetazoa"/>
        </authorList>
    </citation>
    <scope>IDENTIFICATION</scope>
</reference>
<feature type="transmembrane region" description="Helical" evidence="13">
    <location>
        <begin position="176"/>
        <end position="196"/>
    </location>
</feature>
<keyword evidence="16" id="KW-1185">Reference proteome</keyword>
<feature type="transmembrane region" description="Helical" evidence="13">
    <location>
        <begin position="88"/>
        <end position="109"/>
    </location>
</feature>
<feature type="compositionally biased region" description="Acidic residues" evidence="12">
    <location>
        <begin position="1112"/>
        <end position="1128"/>
    </location>
</feature>
<dbReference type="PANTHER" id="PTHR45627:SF23">
    <property type="entry name" value="AT30656P-RELATED"/>
    <property type="match status" value="1"/>
</dbReference>
<dbReference type="GO" id="GO:0005524">
    <property type="term" value="F:ATP binding"/>
    <property type="evidence" value="ECO:0007669"/>
    <property type="project" value="UniProtKB-KW"/>
</dbReference>
<evidence type="ECO:0000256" key="2">
    <source>
        <dbReference type="ARBA" id="ARBA00004141"/>
    </source>
</evidence>
<evidence type="ECO:0000256" key="1">
    <source>
        <dbReference type="ARBA" id="ARBA00001593"/>
    </source>
</evidence>
<keyword evidence="6" id="KW-0547">Nucleotide-binding</keyword>
<organism evidence="17">
    <name type="scientific">Drosophila rhopaloa</name>
    <name type="common">Fruit fly</name>
    <dbReference type="NCBI Taxonomy" id="1041015"/>
    <lineage>
        <taxon>Eukaryota</taxon>
        <taxon>Metazoa</taxon>
        <taxon>Ecdysozoa</taxon>
        <taxon>Arthropoda</taxon>
        <taxon>Hexapoda</taxon>
        <taxon>Insecta</taxon>
        <taxon>Pterygota</taxon>
        <taxon>Neoptera</taxon>
        <taxon>Endopterygota</taxon>
        <taxon>Diptera</taxon>
        <taxon>Brachycera</taxon>
        <taxon>Muscomorpha</taxon>
        <taxon>Ephydroidea</taxon>
        <taxon>Drosophilidae</taxon>
        <taxon>Drosophila</taxon>
        <taxon>Sophophora</taxon>
    </lineage>
</organism>
<evidence type="ECO:0000256" key="4">
    <source>
        <dbReference type="ARBA" id="ARBA00022692"/>
    </source>
</evidence>
<feature type="transmembrane region" description="Helical" evidence="13">
    <location>
        <begin position="121"/>
        <end position="139"/>
    </location>
</feature>
<dbReference type="GO" id="GO:0005886">
    <property type="term" value="C:plasma membrane"/>
    <property type="evidence" value="ECO:0007669"/>
    <property type="project" value="TreeGrafter"/>
</dbReference>
<comment type="catalytic activity">
    <reaction evidence="1">
        <text>ATP = 3',5'-cyclic AMP + diphosphate</text>
        <dbReference type="Rhea" id="RHEA:15389"/>
        <dbReference type="ChEBI" id="CHEBI:30616"/>
        <dbReference type="ChEBI" id="CHEBI:33019"/>
        <dbReference type="ChEBI" id="CHEBI:58165"/>
        <dbReference type="EC" id="4.6.1.1"/>
    </reaction>
</comment>
<keyword evidence="4 13" id="KW-0812">Transmembrane</keyword>
<evidence type="ECO:0000256" key="3">
    <source>
        <dbReference type="ARBA" id="ARBA00012201"/>
    </source>
</evidence>
<dbReference type="SUPFAM" id="SSF55073">
    <property type="entry name" value="Nucleotide cyclase"/>
    <property type="match status" value="2"/>
</dbReference>
<evidence type="ECO:0000256" key="7">
    <source>
        <dbReference type="ARBA" id="ARBA00022840"/>
    </source>
</evidence>
<dbReference type="PANTHER" id="PTHR45627">
    <property type="entry name" value="ADENYLATE CYCLASE TYPE 1"/>
    <property type="match status" value="1"/>
</dbReference>
<evidence type="ECO:0000256" key="6">
    <source>
        <dbReference type="ARBA" id="ARBA00022741"/>
    </source>
</evidence>
<comment type="subcellular location">
    <subcellularLocation>
        <location evidence="2">Membrane</location>
        <topology evidence="2">Multi-pass membrane protein</topology>
    </subcellularLocation>
</comment>
<dbReference type="InterPro" id="IPR001054">
    <property type="entry name" value="A/G_cyclase"/>
</dbReference>
<feature type="region of interest" description="Disordered" evidence="12">
    <location>
        <begin position="1109"/>
        <end position="1128"/>
    </location>
</feature>
<reference evidence="17" key="2">
    <citation type="submission" date="2025-04" db="UniProtKB">
        <authorList>
            <consortium name="RefSeq"/>
        </authorList>
    </citation>
    <scope>IDENTIFICATION</scope>
</reference>
<evidence type="ECO:0000313" key="16">
    <source>
        <dbReference type="Proteomes" id="UP001652680"/>
    </source>
</evidence>
<dbReference type="Proteomes" id="UP001652680">
    <property type="component" value="Unassembled WGS sequence"/>
</dbReference>
<dbReference type="GO" id="GO:0007189">
    <property type="term" value="P:adenylate cyclase-activating G protein-coupled receptor signaling pathway"/>
    <property type="evidence" value="ECO:0007669"/>
    <property type="project" value="TreeGrafter"/>
</dbReference>
<feature type="transmembrane region" description="Helical" evidence="13">
    <location>
        <begin position="748"/>
        <end position="770"/>
    </location>
</feature>
<feature type="transmembrane region" description="Helical" evidence="13">
    <location>
        <begin position="722"/>
        <end position="741"/>
    </location>
</feature>
<feature type="domain" description="Guanylate cyclase" evidence="14">
    <location>
        <begin position="317"/>
        <end position="444"/>
    </location>
</feature>
<dbReference type="OrthoDB" id="10006362at2759"/>
<dbReference type="InterPro" id="IPR029787">
    <property type="entry name" value="Nucleotide_cyclase"/>
</dbReference>
<dbReference type="GeneID" id="108038582"/>
<keyword evidence="5" id="KW-0479">Metal-binding</keyword>
<keyword evidence="9 13" id="KW-1133">Transmembrane helix</keyword>
<feature type="transmembrane region" description="Helical" evidence="13">
    <location>
        <begin position="208"/>
        <end position="230"/>
    </location>
</feature>
<feature type="transmembrane region" description="Helical" evidence="13">
    <location>
        <begin position="594"/>
        <end position="613"/>
    </location>
</feature>
<evidence type="ECO:0000313" key="15">
    <source>
        <dbReference type="EnsemblMetazoa" id="XP_016970905.1"/>
    </source>
</evidence>
<evidence type="ECO:0000313" key="17">
    <source>
        <dbReference type="RefSeq" id="XP_016970905.1"/>
    </source>
</evidence>
<dbReference type="GO" id="GO:0004016">
    <property type="term" value="F:adenylate cyclase activity"/>
    <property type="evidence" value="ECO:0007669"/>
    <property type="project" value="UniProtKB-EC"/>
</dbReference>
<protein>
    <recommendedName>
        <fullName evidence="3">adenylate cyclase</fullName>
        <ecNumber evidence="3">4.6.1.1</ecNumber>
    </recommendedName>
</protein>
<dbReference type="SMART" id="SM00044">
    <property type="entry name" value="CYCc"/>
    <property type="match status" value="2"/>
</dbReference>
<dbReference type="AlphaFoldDB" id="A0A6P4DYW8"/>
<dbReference type="EnsemblMetazoa" id="XM_017115416.1">
    <property type="protein sequence ID" value="XP_016970905.1"/>
    <property type="gene ID" value="LOC108038582"/>
</dbReference>
<dbReference type="PROSITE" id="PS50125">
    <property type="entry name" value="GUANYLATE_CYCLASE_2"/>
    <property type="match status" value="2"/>
</dbReference>
<dbReference type="GO" id="GO:0035556">
    <property type="term" value="P:intracellular signal transduction"/>
    <property type="evidence" value="ECO:0007669"/>
    <property type="project" value="InterPro"/>
</dbReference>
<accession>A0A6P4DYW8</accession>